<name>A0A6C0LAV0_9ZZZZ</name>
<reference evidence="1" key="1">
    <citation type="journal article" date="2020" name="Nature">
        <title>Giant virus diversity and host interactions through global metagenomics.</title>
        <authorList>
            <person name="Schulz F."/>
            <person name="Roux S."/>
            <person name="Paez-Espino D."/>
            <person name="Jungbluth S."/>
            <person name="Walsh D.A."/>
            <person name="Denef V.J."/>
            <person name="McMahon K.D."/>
            <person name="Konstantinidis K.T."/>
            <person name="Eloe-Fadrosh E.A."/>
            <person name="Kyrpides N.C."/>
            <person name="Woyke T."/>
        </authorList>
    </citation>
    <scope>NUCLEOTIDE SEQUENCE</scope>
    <source>
        <strain evidence="1">GVMAG-M-3300027770-17</strain>
    </source>
</reference>
<proteinExistence type="predicted"/>
<accession>A0A6C0LAV0</accession>
<protein>
    <submittedName>
        <fullName evidence="1">Uncharacterized protein</fullName>
    </submittedName>
</protein>
<evidence type="ECO:0000313" key="1">
    <source>
        <dbReference type="EMBL" id="QHU28099.1"/>
    </source>
</evidence>
<organism evidence="1">
    <name type="scientific">viral metagenome</name>
    <dbReference type="NCBI Taxonomy" id="1070528"/>
    <lineage>
        <taxon>unclassified sequences</taxon>
        <taxon>metagenomes</taxon>
        <taxon>organismal metagenomes</taxon>
    </lineage>
</organism>
<dbReference type="EMBL" id="MN740469">
    <property type="protein sequence ID" value="QHU28099.1"/>
    <property type="molecule type" value="Genomic_DNA"/>
</dbReference>
<sequence>MSTLNAIQIQSLVRNMDESLRKYKKLKQTNNALWLKKIQDENKKLFMEYPTIFKMHIEGKLDETFFYMLQLRHKIEKGEMTEDQASVLVGQKLFNRYVDPVINNTPKEPTLTYEEYYKKFEK</sequence>
<dbReference type="AlphaFoldDB" id="A0A6C0LAV0"/>